<dbReference type="PANTHER" id="PTHR21022:SF19">
    <property type="entry name" value="PREPHENATE DEHYDRATASE-RELATED"/>
    <property type="match status" value="1"/>
</dbReference>
<evidence type="ECO:0000256" key="18">
    <source>
        <dbReference type="ARBA" id="ARBA00047848"/>
    </source>
</evidence>
<dbReference type="Gene3D" id="3.30.70.260">
    <property type="match status" value="1"/>
</dbReference>
<evidence type="ECO:0000256" key="9">
    <source>
        <dbReference type="ARBA" id="ARBA00022490"/>
    </source>
</evidence>
<name>F0SRB8_RUBBR</name>
<keyword evidence="11" id="KW-0057">Aromatic amino acid biosynthesis</keyword>
<dbReference type="GO" id="GO:0046417">
    <property type="term" value="P:chorismate metabolic process"/>
    <property type="evidence" value="ECO:0007669"/>
    <property type="project" value="InterPro"/>
</dbReference>
<feature type="compositionally biased region" description="Low complexity" evidence="20">
    <location>
        <begin position="7"/>
        <end position="33"/>
    </location>
</feature>
<dbReference type="UniPathway" id="UPA00120">
    <property type="reaction ID" value="UER00203"/>
</dbReference>
<dbReference type="PANTHER" id="PTHR21022">
    <property type="entry name" value="PREPHENATE DEHYDRATASE P PROTEIN"/>
    <property type="match status" value="1"/>
</dbReference>
<evidence type="ECO:0000256" key="5">
    <source>
        <dbReference type="ARBA" id="ARBA00004817"/>
    </source>
</evidence>
<keyword evidence="12" id="KW-0584">Phenylalanine biosynthesis</keyword>
<keyword evidence="13" id="KW-0413">Isomerase</keyword>
<dbReference type="UniPathway" id="UPA00121">
    <property type="reaction ID" value="UER00345"/>
</dbReference>
<dbReference type="PIRSF" id="PIRSF001500">
    <property type="entry name" value="Chor_mut_pdt_Ppr"/>
    <property type="match status" value="1"/>
</dbReference>
<organism evidence="23 24">
    <name type="scientific">Rubinisphaera brasiliensis (strain ATCC 49424 / DSM 5305 / JCM 21570 / IAM 15109 / NBRC 103401 / IFAM 1448)</name>
    <name type="common">Planctomyces brasiliensis</name>
    <dbReference type="NCBI Taxonomy" id="756272"/>
    <lineage>
        <taxon>Bacteria</taxon>
        <taxon>Pseudomonadati</taxon>
        <taxon>Planctomycetota</taxon>
        <taxon>Planctomycetia</taxon>
        <taxon>Planctomycetales</taxon>
        <taxon>Planctomycetaceae</taxon>
        <taxon>Rubinisphaera</taxon>
    </lineage>
</organism>
<reference evidence="24" key="1">
    <citation type="submission" date="2011-02" db="EMBL/GenBank/DDBJ databases">
        <title>The complete genome of Planctomyces brasiliensis DSM 5305.</title>
        <authorList>
            <person name="Lucas S."/>
            <person name="Copeland A."/>
            <person name="Lapidus A."/>
            <person name="Bruce D."/>
            <person name="Goodwin L."/>
            <person name="Pitluck S."/>
            <person name="Kyrpides N."/>
            <person name="Mavromatis K."/>
            <person name="Pagani I."/>
            <person name="Ivanova N."/>
            <person name="Ovchinnikova G."/>
            <person name="Lu M."/>
            <person name="Detter J.C."/>
            <person name="Han C."/>
            <person name="Land M."/>
            <person name="Hauser L."/>
            <person name="Markowitz V."/>
            <person name="Cheng J.-F."/>
            <person name="Hugenholtz P."/>
            <person name="Woyke T."/>
            <person name="Wu D."/>
            <person name="Tindall B."/>
            <person name="Pomrenke H.G."/>
            <person name="Brambilla E."/>
            <person name="Klenk H.-P."/>
            <person name="Eisen J.A."/>
        </authorList>
    </citation>
    <scope>NUCLEOTIDE SEQUENCE [LARGE SCALE GENOMIC DNA]</scope>
    <source>
        <strain evidence="24">ATCC 49424 / DSM 5305 / JCM 21570 / NBRC 103401 / IFAM 1448</strain>
    </source>
</reference>
<evidence type="ECO:0000313" key="24">
    <source>
        <dbReference type="Proteomes" id="UP000006860"/>
    </source>
</evidence>
<dbReference type="InterPro" id="IPR036263">
    <property type="entry name" value="Chorismate_II_sf"/>
</dbReference>
<dbReference type="GO" id="GO:0005737">
    <property type="term" value="C:cytoplasm"/>
    <property type="evidence" value="ECO:0007669"/>
    <property type="project" value="UniProtKB-SubCell"/>
</dbReference>
<sequence length="397" mass="43721">MAKKSTAKSNAKSSSTRASSAAGSKRSASATKSSARKSTGRRVAPDVAIRRYDKEIVELLNARAQATLDLLEQQDAPREALFDPHHDDELWAKLDDLNAKGILPNSAIRAVFREILSASKQQIKKQRVAYLGPQYSFTHFAALERFGTHADLVAVNTIAAVFEEVNRGHTEFGIVPIENSTDGRIVDTLDMFQRLPLKICGELQIAVHHNLLSRSPRSEINEIYSKPQALSQCRDWLARNMPQADLHEVTSTSTAAQLARDKPGAAAVASRQAAVQYELEIVADNIEDNPNNVTRFAVIGDVEAKPTGHDRTSVLLQIPHSPGSLSDALNAFKTNKVNLTWIESFPLRGPEPGYLFFLDFEGHAHDQKIKKTLNGLEKKAISLRMLGSYPRSEPIDG</sequence>
<evidence type="ECO:0000256" key="7">
    <source>
        <dbReference type="ARBA" id="ARBA00013147"/>
    </source>
</evidence>
<gene>
    <name evidence="23" type="ordered locus">Plabr_4798</name>
</gene>
<dbReference type="Pfam" id="PF01817">
    <property type="entry name" value="CM_2"/>
    <property type="match status" value="1"/>
</dbReference>
<dbReference type="InterPro" id="IPR008242">
    <property type="entry name" value="Chor_mutase/pphenate_deHydtase"/>
</dbReference>
<evidence type="ECO:0000256" key="1">
    <source>
        <dbReference type="ARBA" id="ARBA00000824"/>
    </source>
</evidence>
<evidence type="ECO:0000256" key="4">
    <source>
        <dbReference type="ARBA" id="ARBA00004741"/>
    </source>
</evidence>
<proteinExistence type="predicted"/>
<dbReference type="CDD" id="cd04905">
    <property type="entry name" value="ACT_CM-PDT"/>
    <property type="match status" value="1"/>
</dbReference>
<comment type="function">
    <text evidence="2">Catalyzes the Claisen rearrangement of chorismate to prephenate and the decarboxylation/dehydration of prephenate to phenylpyruvate.</text>
</comment>
<dbReference type="EC" id="5.4.99.5" evidence="6"/>
<dbReference type="OrthoDB" id="9802281at2"/>
<comment type="subcellular location">
    <subcellularLocation>
        <location evidence="3">Cytoplasm</location>
    </subcellularLocation>
</comment>
<dbReference type="KEGG" id="pbs:Plabr_4798"/>
<dbReference type="SUPFAM" id="SSF53850">
    <property type="entry name" value="Periplasmic binding protein-like II"/>
    <property type="match status" value="1"/>
</dbReference>
<evidence type="ECO:0000256" key="19">
    <source>
        <dbReference type="PIRSR" id="PIRSR001500-2"/>
    </source>
</evidence>
<dbReference type="InterPro" id="IPR036979">
    <property type="entry name" value="CM_dom_sf"/>
</dbReference>
<evidence type="ECO:0000256" key="20">
    <source>
        <dbReference type="SAM" id="MobiDB-lite"/>
    </source>
</evidence>
<evidence type="ECO:0000256" key="6">
    <source>
        <dbReference type="ARBA" id="ARBA00012404"/>
    </source>
</evidence>
<dbReference type="CDD" id="cd13630">
    <property type="entry name" value="PBP2_PDT_1"/>
    <property type="match status" value="1"/>
</dbReference>
<dbReference type="PROSITE" id="PS51171">
    <property type="entry name" value="PREPHENATE_DEHYDR_3"/>
    <property type="match status" value="1"/>
</dbReference>
<evidence type="ECO:0000256" key="17">
    <source>
        <dbReference type="ARBA" id="ARBA00031520"/>
    </source>
</evidence>
<dbReference type="SUPFAM" id="SSF55021">
    <property type="entry name" value="ACT-like"/>
    <property type="match status" value="1"/>
</dbReference>
<dbReference type="InterPro" id="IPR001086">
    <property type="entry name" value="Preph_deHydtase"/>
</dbReference>
<dbReference type="GO" id="GO:0004106">
    <property type="term" value="F:chorismate mutase activity"/>
    <property type="evidence" value="ECO:0007669"/>
    <property type="project" value="UniProtKB-EC"/>
</dbReference>
<evidence type="ECO:0000256" key="8">
    <source>
        <dbReference type="ARBA" id="ARBA00014401"/>
    </source>
</evidence>
<evidence type="ECO:0000256" key="11">
    <source>
        <dbReference type="ARBA" id="ARBA00023141"/>
    </source>
</evidence>
<dbReference type="NCBIfam" id="NF008865">
    <property type="entry name" value="PRK11898.1"/>
    <property type="match status" value="1"/>
</dbReference>
<comment type="pathway">
    <text evidence="5">Metabolic intermediate biosynthesis; prephenate biosynthesis; prephenate from chorismate: step 1/1.</text>
</comment>
<evidence type="ECO:0000259" key="21">
    <source>
        <dbReference type="PROSITE" id="PS51171"/>
    </source>
</evidence>
<comment type="catalytic activity">
    <reaction evidence="18">
        <text>prephenate + H(+) = 3-phenylpyruvate + CO2 + H2O</text>
        <dbReference type="Rhea" id="RHEA:21648"/>
        <dbReference type="ChEBI" id="CHEBI:15377"/>
        <dbReference type="ChEBI" id="CHEBI:15378"/>
        <dbReference type="ChEBI" id="CHEBI:16526"/>
        <dbReference type="ChEBI" id="CHEBI:18005"/>
        <dbReference type="ChEBI" id="CHEBI:29934"/>
        <dbReference type="EC" id="4.2.1.51"/>
    </reaction>
</comment>
<dbReference type="Gene3D" id="1.20.59.10">
    <property type="entry name" value="Chorismate mutase"/>
    <property type="match status" value="1"/>
</dbReference>
<dbReference type="Pfam" id="PF00800">
    <property type="entry name" value="PDT"/>
    <property type="match status" value="1"/>
</dbReference>
<dbReference type="Proteomes" id="UP000006860">
    <property type="component" value="Chromosome"/>
</dbReference>
<keyword evidence="9" id="KW-0963">Cytoplasm</keyword>
<dbReference type="GO" id="GO:0004664">
    <property type="term" value="F:prephenate dehydratase activity"/>
    <property type="evidence" value="ECO:0007669"/>
    <property type="project" value="UniProtKB-EC"/>
</dbReference>
<dbReference type="GO" id="GO:0009094">
    <property type="term" value="P:L-phenylalanine biosynthetic process"/>
    <property type="evidence" value="ECO:0007669"/>
    <property type="project" value="UniProtKB-UniPathway"/>
</dbReference>
<dbReference type="RefSeq" id="WP_013631073.1">
    <property type="nucleotide sequence ID" value="NC_015174.1"/>
</dbReference>
<dbReference type="SUPFAM" id="SSF48600">
    <property type="entry name" value="Chorismate mutase II"/>
    <property type="match status" value="1"/>
</dbReference>
<comment type="pathway">
    <text evidence="4">Amino-acid biosynthesis; L-phenylalanine biosynthesis; phenylpyruvate from prephenate: step 1/1.</text>
</comment>
<keyword evidence="14 23" id="KW-0456">Lyase</keyword>
<evidence type="ECO:0000256" key="12">
    <source>
        <dbReference type="ARBA" id="ARBA00023222"/>
    </source>
</evidence>
<comment type="catalytic activity">
    <reaction evidence="1">
        <text>chorismate = prephenate</text>
        <dbReference type="Rhea" id="RHEA:13897"/>
        <dbReference type="ChEBI" id="CHEBI:29748"/>
        <dbReference type="ChEBI" id="CHEBI:29934"/>
        <dbReference type="EC" id="5.4.99.5"/>
    </reaction>
</comment>
<dbReference type="AlphaFoldDB" id="F0SRB8"/>
<dbReference type="InterPro" id="IPR002912">
    <property type="entry name" value="ACT_dom"/>
</dbReference>
<dbReference type="EMBL" id="CP002546">
    <property type="protein sequence ID" value="ADY62369.1"/>
    <property type="molecule type" value="Genomic_DNA"/>
</dbReference>
<feature type="site" description="Essential for prephenate dehydratase activity" evidence="19">
    <location>
        <position position="294"/>
    </location>
</feature>
<dbReference type="EC" id="4.2.1.51" evidence="7"/>
<evidence type="ECO:0000313" key="23">
    <source>
        <dbReference type="EMBL" id="ADY62369.1"/>
    </source>
</evidence>
<feature type="domain" description="Prephenate dehydratase" evidence="21">
    <location>
        <begin position="127"/>
        <end position="301"/>
    </location>
</feature>
<keyword evidence="24" id="KW-1185">Reference proteome</keyword>
<dbReference type="STRING" id="756272.Plabr_4798"/>
<dbReference type="eggNOG" id="COG1605">
    <property type="taxonomic scope" value="Bacteria"/>
</dbReference>
<keyword evidence="15" id="KW-0511">Multifunctional enzyme</keyword>
<evidence type="ECO:0000256" key="3">
    <source>
        <dbReference type="ARBA" id="ARBA00004496"/>
    </source>
</evidence>
<dbReference type="PROSITE" id="PS51671">
    <property type="entry name" value="ACT"/>
    <property type="match status" value="1"/>
</dbReference>
<accession>F0SRB8</accession>
<evidence type="ECO:0000256" key="10">
    <source>
        <dbReference type="ARBA" id="ARBA00022605"/>
    </source>
</evidence>
<evidence type="ECO:0000256" key="2">
    <source>
        <dbReference type="ARBA" id="ARBA00002364"/>
    </source>
</evidence>
<dbReference type="Gene3D" id="3.40.190.10">
    <property type="entry name" value="Periplasmic binding protein-like II"/>
    <property type="match status" value="2"/>
</dbReference>
<dbReference type="InterPro" id="IPR002701">
    <property type="entry name" value="CM_II_prokaryot"/>
</dbReference>
<evidence type="ECO:0000256" key="15">
    <source>
        <dbReference type="ARBA" id="ARBA00023268"/>
    </source>
</evidence>
<dbReference type="HOGENOM" id="CLU_035008_0_1_0"/>
<feature type="domain" description="ACT" evidence="22">
    <location>
        <begin position="313"/>
        <end position="388"/>
    </location>
</feature>
<dbReference type="eggNOG" id="COG0077">
    <property type="taxonomic scope" value="Bacteria"/>
</dbReference>
<keyword evidence="10" id="KW-0028">Amino-acid biosynthesis</keyword>
<evidence type="ECO:0000256" key="13">
    <source>
        <dbReference type="ARBA" id="ARBA00023235"/>
    </source>
</evidence>
<evidence type="ECO:0000256" key="16">
    <source>
        <dbReference type="ARBA" id="ARBA00031175"/>
    </source>
</evidence>
<evidence type="ECO:0000256" key="14">
    <source>
        <dbReference type="ARBA" id="ARBA00023239"/>
    </source>
</evidence>
<evidence type="ECO:0000259" key="22">
    <source>
        <dbReference type="PROSITE" id="PS51671"/>
    </source>
</evidence>
<protein>
    <recommendedName>
        <fullName evidence="8">Bifunctional chorismate mutase/prephenate dehydratase</fullName>
        <ecNumber evidence="7">4.2.1.51</ecNumber>
        <ecNumber evidence="6">5.4.99.5</ecNumber>
    </recommendedName>
    <alternativeName>
        <fullName evidence="17">Chorismate mutase-prephenate dehydratase</fullName>
    </alternativeName>
    <alternativeName>
        <fullName evidence="16">p-protein</fullName>
    </alternativeName>
</protein>
<feature type="region of interest" description="Disordered" evidence="20">
    <location>
        <begin position="1"/>
        <end position="43"/>
    </location>
</feature>
<dbReference type="InterPro" id="IPR045865">
    <property type="entry name" value="ACT-like_dom_sf"/>
</dbReference>